<reference evidence="4" key="2">
    <citation type="submission" date="2010-01" db="EMBL/GenBank/DDBJ databases">
        <title>The complete genome of Conexibacter woesei DSM 14684.</title>
        <authorList>
            <consortium name="US DOE Joint Genome Institute (JGI-PGF)"/>
            <person name="Lucas S."/>
            <person name="Copeland A."/>
            <person name="Lapidus A."/>
            <person name="Glavina del Rio T."/>
            <person name="Dalin E."/>
            <person name="Tice H."/>
            <person name="Bruce D."/>
            <person name="Goodwin L."/>
            <person name="Pitluck S."/>
            <person name="Kyrpides N."/>
            <person name="Mavromatis K."/>
            <person name="Ivanova N."/>
            <person name="Mikhailova N."/>
            <person name="Chertkov O."/>
            <person name="Brettin T."/>
            <person name="Detter J.C."/>
            <person name="Han C."/>
            <person name="Larimer F."/>
            <person name="Land M."/>
            <person name="Hauser L."/>
            <person name="Markowitz V."/>
            <person name="Cheng J.-F."/>
            <person name="Hugenholtz P."/>
            <person name="Woyke T."/>
            <person name="Wu D."/>
            <person name="Pukall R."/>
            <person name="Steenblock K."/>
            <person name="Schneider S."/>
            <person name="Klenk H.-P."/>
            <person name="Eisen J.A."/>
        </authorList>
    </citation>
    <scope>NUCLEOTIDE SEQUENCE [LARGE SCALE GENOMIC DNA]</scope>
    <source>
        <strain evidence="4">DSM 14684 / CIP 108061 / JCM 11494 / NBRC 100937 / ID131577</strain>
    </source>
</reference>
<name>D3F385_CONWI</name>
<dbReference type="GO" id="GO:0016491">
    <property type="term" value="F:oxidoreductase activity"/>
    <property type="evidence" value="ECO:0007669"/>
    <property type="project" value="UniProtKB-KW"/>
</dbReference>
<dbReference type="PRINTS" id="PR00081">
    <property type="entry name" value="GDHRDH"/>
</dbReference>
<dbReference type="SUPFAM" id="SSF51735">
    <property type="entry name" value="NAD(P)-binding Rossmann-fold domains"/>
    <property type="match status" value="1"/>
</dbReference>
<dbReference type="PANTHER" id="PTHR42879:SF2">
    <property type="entry name" value="3-OXOACYL-[ACYL-CARRIER-PROTEIN] REDUCTASE FABG"/>
    <property type="match status" value="1"/>
</dbReference>
<dbReference type="AlphaFoldDB" id="D3F385"/>
<keyword evidence="4" id="KW-1185">Reference proteome</keyword>
<dbReference type="eggNOG" id="COG1028">
    <property type="taxonomic scope" value="Bacteria"/>
</dbReference>
<evidence type="ECO:0000256" key="1">
    <source>
        <dbReference type="ARBA" id="ARBA00006484"/>
    </source>
</evidence>
<dbReference type="PANTHER" id="PTHR42879">
    <property type="entry name" value="3-OXOACYL-(ACYL-CARRIER-PROTEIN) REDUCTASE"/>
    <property type="match status" value="1"/>
</dbReference>
<dbReference type="KEGG" id="cwo:Cwoe_1939"/>
<dbReference type="InterPro" id="IPR002347">
    <property type="entry name" value="SDR_fam"/>
</dbReference>
<dbReference type="InterPro" id="IPR036291">
    <property type="entry name" value="NAD(P)-bd_dom_sf"/>
</dbReference>
<protein>
    <submittedName>
        <fullName evidence="3">Short-chain dehydrogenase/reductase SDR</fullName>
    </submittedName>
</protein>
<dbReference type="EMBL" id="CP001854">
    <property type="protein sequence ID" value="ADB50365.1"/>
    <property type="molecule type" value="Genomic_DNA"/>
</dbReference>
<keyword evidence="2" id="KW-0560">Oxidoreductase</keyword>
<dbReference type="PRINTS" id="PR00080">
    <property type="entry name" value="SDRFAMILY"/>
</dbReference>
<dbReference type="InterPro" id="IPR020904">
    <property type="entry name" value="Sc_DH/Rdtase_CS"/>
</dbReference>
<dbReference type="Gene3D" id="3.40.50.720">
    <property type="entry name" value="NAD(P)-binding Rossmann-like Domain"/>
    <property type="match status" value="1"/>
</dbReference>
<evidence type="ECO:0000313" key="3">
    <source>
        <dbReference type="EMBL" id="ADB50365.1"/>
    </source>
</evidence>
<dbReference type="FunFam" id="3.40.50.720:FF:000084">
    <property type="entry name" value="Short-chain dehydrogenase reductase"/>
    <property type="match status" value="1"/>
</dbReference>
<accession>D3F385</accession>
<dbReference type="HOGENOM" id="CLU_010194_1_3_11"/>
<dbReference type="PROSITE" id="PS00061">
    <property type="entry name" value="ADH_SHORT"/>
    <property type="match status" value="1"/>
</dbReference>
<dbReference type="InterPro" id="IPR050259">
    <property type="entry name" value="SDR"/>
</dbReference>
<evidence type="ECO:0000313" key="4">
    <source>
        <dbReference type="Proteomes" id="UP000008229"/>
    </source>
</evidence>
<reference evidence="3 4" key="1">
    <citation type="journal article" date="2010" name="Stand. Genomic Sci.">
        <title>Complete genome sequence of Conexibacter woesei type strain (ID131577).</title>
        <authorList>
            <person name="Pukall R."/>
            <person name="Lapidus A."/>
            <person name="Glavina Del Rio T."/>
            <person name="Copeland A."/>
            <person name="Tice H."/>
            <person name="Cheng J.-F."/>
            <person name="Lucas S."/>
            <person name="Chen F."/>
            <person name="Nolan M."/>
            <person name="Bruce D."/>
            <person name="Goodwin L."/>
            <person name="Pitluck S."/>
            <person name="Mavromatis K."/>
            <person name="Ivanova N."/>
            <person name="Ovchinnikova G."/>
            <person name="Pati A."/>
            <person name="Chen A."/>
            <person name="Palaniappan K."/>
            <person name="Land M."/>
            <person name="Hauser L."/>
            <person name="Chang Y.-J."/>
            <person name="Jeffries C.D."/>
            <person name="Chain P."/>
            <person name="Meincke L."/>
            <person name="Sims D."/>
            <person name="Brettin T."/>
            <person name="Detter J.C."/>
            <person name="Rohde M."/>
            <person name="Goeker M."/>
            <person name="Bristow J."/>
            <person name="Eisen J.A."/>
            <person name="Markowitz V."/>
            <person name="Kyrpides N.C."/>
            <person name="Klenk H.-P."/>
            <person name="Hugenholtz P."/>
        </authorList>
    </citation>
    <scope>NUCLEOTIDE SEQUENCE [LARGE SCALE GENOMIC DNA]</scope>
    <source>
        <strain evidence="4">DSM 14684 / CIP 108061 / JCM 11494 / NBRC 100937 / ID131577</strain>
    </source>
</reference>
<dbReference type="Proteomes" id="UP000008229">
    <property type="component" value="Chromosome"/>
</dbReference>
<comment type="similarity">
    <text evidence="1">Belongs to the short-chain dehydrogenases/reductases (SDR) family.</text>
</comment>
<dbReference type="RefSeq" id="WP_012933416.1">
    <property type="nucleotide sequence ID" value="NC_013739.1"/>
</dbReference>
<dbReference type="Pfam" id="PF13561">
    <property type="entry name" value="adh_short_C2"/>
    <property type="match status" value="1"/>
</dbReference>
<dbReference type="STRING" id="469383.Cwoe_1939"/>
<sequence length="255" mass="26619">MRLAGKVALVTGAARRRGIGRGIVEALAAEGAVVAVNDVAAEEEAAELIARLAAEGATARFYPADVTDRGAVERMLDAIERDLGPLHAVCSNAGITRWAPLEEIVDDDFDAIVAVNLTGGFNVGQAAARRMVASGTRGRIVFTSSVHVQMPFRGGAIYGATKQGLRALAETLALELAPRGITVNHLGPGWVKSDLGAGPALDPEVERAVLAQIPAGREAQPIEMGRAVAYLCSDDAAYVTGEFLRVDGGYVVGKY</sequence>
<organism evidence="3 4">
    <name type="scientific">Conexibacter woesei (strain DSM 14684 / CCUG 47730 / CIP 108061 / JCM 11494 / NBRC 100937 / ID131577)</name>
    <dbReference type="NCBI Taxonomy" id="469383"/>
    <lineage>
        <taxon>Bacteria</taxon>
        <taxon>Bacillati</taxon>
        <taxon>Actinomycetota</taxon>
        <taxon>Thermoleophilia</taxon>
        <taxon>Solirubrobacterales</taxon>
        <taxon>Conexibacteraceae</taxon>
        <taxon>Conexibacter</taxon>
    </lineage>
</organism>
<dbReference type="OrthoDB" id="9804774at2"/>
<proteinExistence type="inferred from homology"/>
<evidence type="ECO:0000256" key="2">
    <source>
        <dbReference type="ARBA" id="ARBA00023002"/>
    </source>
</evidence>
<gene>
    <name evidence="3" type="ordered locus">Cwoe_1939</name>
</gene>
<dbReference type="GO" id="GO:0032787">
    <property type="term" value="P:monocarboxylic acid metabolic process"/>
    <property type="evidence" value="ECO:0007669"/>
    <property type="project" value="UniProtKB-ARBA"/>
</dbReference>